<dbReference type="EMBL" id="JBGFUD010006018">
    <property type="protein sequence ID" value="MFH4980748.1"/>
    <property type="molecule type" value="Genomic_DNA"/>
</dbReference>
<feature type="compositionally biased region" description="Basic and acidic residues" evidence="1">
    <location>
        <begin position="1"/>
        <end position="18"/>
    </location>
</feature>
<keyword evidence="3" id="KW-1185">Reference proteome</keyword>
<comment type="caution">
    <text evidence="2">The sequence shown here is derived from an EMBL/GenBank/DDBJ whole genome shotgun (WGS) entry which is preliminary data.</text>
</comment>
<accession>A0ABD6ELJ8</accession>
<name>A0ABD6ELJ8_9BILA</name>
<feature type="compositionally biased region" description="Gly residues" evidence="1">
    <location>
        <begin position="166"/>
        <end position="175"/>
    </location>
</feature>
<organism evidence="2 3">
    <name type="scientific">Gnathostoma spinigerum</name>
    <dbReference type="NCBI Taxonomy" id="75299"/>
    <lineage>
        <taxon>Eukaryota</taxon>
        <taxon>Metazoa</taxon>
        <taxon>Ecdysozoa</taxon>
        <taxon>Nematoda</taxon>
        <taxon>Chromadorea</taxon>
        <taxon>Rhabditida</taxon>
        <taxon>Spirurina</taxon>
        <taxon>Gnathostomatomorpha</taxon>
        <taxon>Gnathostomatoidea</taxon>
        <taxon>Gnathostomatidae</taxon>
        <taxon>Gnathostoma</taxon>
    </lineage>
</organism>
<dbReference type="AlphaFoldDB" id="A0ABD6ELJ8"/>
<feature type="region of interest" description="Disordered" evidence="1">
    <location>
        <begin position="118"/>
        <end position="140"/>
    </location>
</feature>
<feature type="region of interest" description="Disordered" evidence="1">
    <location>
        <begin position="154"/>
        <end position="175"/>
    </location>
</feature>
<feature type="compositionally biased region" description="Low complexity" evidence="1">
    <location>
        <begin position="156"/>
        <end position="165"/>
    </location>
</feature>
<protein>
    <submittedName>
        <fullName evidence="2">Uncharacterized protein</fullName>
    </submittedName>
</protein>
<evidence type="ECO:0000313" key="3">
    <source>
        <dbReference type="Proteomes" id="UP001608902"/>
    </source>
</evidence>
<evidence type="ECO:0000256" key="1">
    <source>
        <dbReference type="SAM" id="MobiDB-lite"/>
    </source>
</evidence>
<feature type="compositionally biased region" description="Low complexity" evidence="1">
    <location>
        <begin position="63"/>
        <end position="98"/>
    </location>
</feature>
<feature type="compositionally biased region" description="Polar residues" evidence="1">
    <location>
        <begin position="127"/>
        <end position="138"/>
    </location>
</feature>
<feature type="compositionally biased region" description="Low complexity" evidence="1">
    <location>
        <begin position="33"/>
        <end position="49"/>
    </location>
</feature>
<reference evidence="2 3" key="1">
    <citation type="submission" date="2024-08" db="EMBL/GenBank/DDBJ databases">
        <title>Gnathostoma spinigerum genome.</title>
        <authorList>
            <person name="Gonzalez-Bertolin B."/>
            <person name="Monzon S."/>
            <person name="Zaballos A."/>
            <person name="Jimenez P."/>
            <person name="Dekumyoy P."/>
            <person name="Varona S."/>
            <person name="Cuesta I."/>
            <person name="Sumanam S."/>
            <person name="Adisakwattana P."/>
            <person name="Gasser R.B."/>
            <person name="Hernandez-Gonzalez A."/>
            <person name="Young N.D."/>
            <person name="Perteguer M.J."/>
        </authorList>
    </citation>
    <scope>NUCLEOTIDE SEQUENCE [LARGE SCALE GENOMIC DNA]</scope>
    <source>
        <strain evidence="2">AL3</strain>
        <tissue evidence="2">Liver</tissue>
    </source>
</reference>
<proteinExistence type="predicted"/>
<feature type="compositionally biased region" description="Low complexity" evidence="1">
    <location>
        <begin position="339"/>
        <end position="360"/>
    </location>
</feature>
<evidence type="ECO:0000313" key="2">
    <source>
        <dbReference type="EMBL" id="MFH4980748.1"/>
    </source>
</evidence>
<feature type="region of interest" description="Disordered" evidence="1">
    <location>
        <begin position="1"/>
        <end position="105"/>
    </location>
</feature>
<feature type="region of interest" description="Disordered" evidence="1">
    <location>
        <begin position="312"/>
        <end position="360"/>
    </location>
</feature>
<dbReference type="Proteomes" id="UP001608902">
    <property type="component" value="Unassembled WGS sequence"/>
</dbReference>
<gene>
    <name evidence="2" type="ORF">AB6A40_007457</name>
</gene>
<feature type="compositionally biased region" description="Polar residues" evidence="1">
    <location>
        <begin position="329"/>
        <end position="338"/>
    </location>
</feature>
<sequence>MLNTDIKKEVDDGPEEGKSGYNDVLQWLFRNHPNSPAPASTSSTTPSNNIFRPIDGHKRPTVNSNSGSNSNNSSDNNNNSNSNNNNNNNSNRRSSNGPDDPDPPLARAALYAYRRDTPDSSADEVYENSSESPYTNNVGVGYSPLADGVAECDLRSSAGGSQSDSRGGGGGGTGGTESCVPSFAFGTDYASESMSSSLRVSTIPSADGYPLSNGENLSGESEQRVDDLYPGLSPASSRYGGGQMNGTYDNYANRNNRPQTMVCNGMCKTSREDLLDNPVIQMLAPFVSQEDVMQLTTDIHGLLPDFSELIPPDPSSLPLSPSESRDMCASSQSGTGMTSVVVSPISSSHDSSYSKRSSASSLMGSQCDGFPSNNVAPSQWLEQEYRMPTAVVSGVANGYTWTELGVRASDTVLPSFHRDAVPTFQQQRV</sequence>